<reference evidence="3" key="1">
    <citation type="submission" date="2020-04" db="EMBL/GenBank/DDBJ databases">
        <authorList>
            <person name="Chiriac C."/>
            <person name="Salcher M."/>
            <person name="Ghai R."/>
            <person name="Kavagutti S V."/>
        </authorList>
    </citation>
    <scope>NUCLEOTIDE SEQUENCE</scope>
</reference>
<proteinExistence type="predicted"/>
<organism evidence="3">
    <name type="scientific">uncultured Caudovirales phage</name>
    <dbReference type="NCBI Taxonomy" id="2100421"/>
    <lineage>
        <taxon>Viruses</taxon>
        <taxon>Duplodnaviria</taxon>
        <taxon>Heunggongvirae</taxon>
        <taxon>Uroviricota</taxon>
        <taxon>Caudoviricetes</taxon>
        <taxon>Peduoviridae</taxon>
        <taxon>Maltschvirus</taxon>
        <taxon>Maltschvirus maltsch</taxon>
    </lineage>
</organism>
<dbReference type="EMBL" id="LR796468">
    <property type="protein sequence ID" value="CAB4146368.1"/>
    <property type="molecule type" value="Genomic_DNA"/>
</dbReference>
<evidence type="ECO:0000313" key="4">
    <source>
        <dbReference type="EMBL" id="CAB4146368.1"/>
    </source>
</evidence>
<gene>
    <name evidence="5" type="ORF">UFOVP1357_41</name>
    <name evidence="1" type="ORF">UFOVP18_31</name>
    <name evidence="3" type="ORF">UFOVP258_24</name>
    <name evidence="4" type="ORF">UFOVP502_16</name>
    <name evidence="2" type="ORF">UFOVP82_33</name>
</gene>
<dbReference type="EMBL" id="LR796264">
    <property type="protein sequence ID" value="CAB4132481.1"/>
    <property type="molecule type" value="Genomic_DNA"/>
</dbReference>
<dbReference type="EMBL" id="LR796149">
    <property type="protein sequence ID" value="CAB4121613.1"/>
    <property type="molecule type" value="Genomic_DNA"/>
</dbReference>
<evidence type="ECO:0000313" key="1">
    <source>
        <dbReference type="EMBL" id="CAB4121613.1"/>
    </source>
</evidence>
<protein>
    <submittedName>
        <fullName evidence="3">Uncharacterized protein</fullName>
    </submittedName>
</protein>
<sequence length="84" mass="10056">MKEKKVDRRKFRTNPFVHIIDMEKLDELIIQGKSCKEIAVIFKLHPTTLTNRIRREKGVVFTHYQSRVLRKSKQLDKLIKYGIC</sequence>
<evidence type="ECO:0000313" key="3">
    <source>
        <dbReference type="EMBL" id="CAB4132481.1"/>
    </source>
</evidence>
<evidence type="ECO:0000313" key="2">
    <source>
        <dbReference type="EMBL" id="CAB4126900.1"/>
    </source>
</evidence>
<dbReference type="EMBL" id="LR796201">
    <property type="protein sequence ID" value="CAB4126900.1"/>
    <property type="molecule type" value="Genomic_DNA"/>
</dbReference>
<name>A0A6J5LE66_9CAUD</name>
<dbReference type="EMBL" id="LR797304">
    <property type="protein sequence ID" value="CAB4200348.1"/>
    <property type="molecule type" value="Genomic_DNA"/>
</dbReference>
<evidence type="ECO:0000313" key="5">
    <source>
        <dbReference type="EMBL" id="CAB4200348.1"/>
    </source>
</evidence>
<accession>A0A6J5LE66</accession>